<proteinExistence type="inferred from homology"/>
<dbReference type="AlphaFoldDB" id="A0A9W8Z1N1"/>
<dbReference type="GO" id="GO:0005739">
    <property type="term" value="C:mitochondrion"/>
    <property type="evidence" value="ECO:0007669"/>
    <property type="project" value="TreeGrafter"/>
</dbReference>
<dbReference type="InterPro" id="IPR029063">
    <property type="entry name" value="SAM-dependent_MTases_sf"/>
</dbReference>
<evidence type="ECO:0000256" key="6">
    <source>
        <dbReference type="ARBA" id="ARBA00041184"/>
    </source>
</evidence>
<gene>
    <name evidence="9" type="primary">MRM2</name>
    <name evidence="9" type="ORF">N0V93_000105</name>
</gene>
<name>A0A9W8Z1N1_9PEZI</name>
<evidence type="ECO:0000313" key="9">
    <source>
        <dbReference type="EMBL" id="KAJ4395890.1"/>
    </source>
</evidence>
<keyword evidence="4 9" id="KW-0808">Transferase</keyword>
<dbReference type="InterPro" id="IPR002877">
    <property type="entry name" value="RNA_MeTrfase_FtsJ_dom"/>
</dbReference>
<dbReference type="Gene3D" id="3.40.50.150">
    <property type="entry name" value="Vaccinia Virus protein VP39"/>
    <property type="match status" value="1"/>
</dbReference>
<evidence type="ECO:0000256" key="5">
    <source>
        <dbReference type="ARBA" id="ARBA00022691"/>
    </source>
</evidence>
<feature type="domain" description="Ribosomal RNA methyltransferase FtsJ" evidence="8">
    <location>
        <begin position="78"/>
        <end position="361"/>
    </location>
</feature>
<evidence type="ECO:0000256" key="3">
    <source>
        <dbReference type="ARBA" id="ARBA00022603"/>
    </source>
</evidence>
<evidence type="ECO:0000256" key="7">
    <source>
        <dbReference type="SAM" id="MobiDB-lite"/>
    </source>
</evidence>
<feature type="compositionally biased region" description="Low complexity" evidence="7">
    <location>
        <begin position="51"/>
        <end position="61"/>
    </location>
</feature>
<feature type="region of interest" description="Disordered" evidence="7">
    <location>
        <begin position="48"/>
        <end position="71"/>
    </location>
</feature>
<sequence length="389" mass="42969">MKAALRAPPCGSALSERLITRTLSNLTLTTRPQPWTCPSCQRLPGLQLRASSSSSSSQWKSRQSRDRYARDAKVQGLKSRAAYKLLEMDAKYRLFRRNQTIIDLGYAPGSWSQVAVERTRPHGVVVGIDLIPAQPPRGVTSIQGDFLSPQVRKLARDVVVEQVRRKKQDRALERRFEGIVRGKDGVVQGGDVGEGAKGDEAAAAAVVVSDRPSYIDLEKAAALDIEAVEAETEDGGRMVDVVISDMSEPWPQTTGFMSNTLSNPYRRLMNTSGISFRDHAGSMTDINVNVEGKKQDLCYAALAFASENLKPNGHFVCKFYQGAEDKLLQTKLKKMFEHVHREKPDSSRKDSKEAYFVGLKRKGDVTLASIEGLSHVVEKDSTGREEGES</sequence>
<keyword evidence="10" id="KW-1185">Reference proteome</keyword>
<keyword evidence="5" id="KW-0949">S-adenosyl-L-methionine</keyword>
<evidence type="ECO:0000259" key="8">
    <source>
        <dbReference type="Pfam" id="PF01728"/>
    </source>
</evidence>
<evidence type="ECO:0000313" key="10">
    <source>
        <dbReference type="Proteomes" id="UP001140453"/>
    </source>
</evidence>
<protein>
    <recommendedName>
        <fullName evidence="6">rRNA methyltransferase 2, mitochondrial</fullName>
    </recommendedName>
</protein>
<evidence type="ECO:0000256" key="2">
    <source>
        <dbReference type="ARBA" id="ARBA00022552"/>
    </source>
</evidence>
<dbReference type="SUPFAM" id="SSF53335">
    <property type="entry name" value="S-adenosyl-L-methionine-dependent methyltransferases"/>
    <property type="match status" value="1"/>
</dbReference>
<dbReference type="GO" id="GO:0008650">
    <property type="term" value="F:rRNA (uridine-2'-O-)-methyltransferase activity"/>
    <property type="evidence" value="ECO:0007669"/>
    <property type="project" value="TreeGrafter"/>
</dbReference>
<reference evidence="9" key="1">
    <citation type="submission" date="2022-10" db="EMBL/GenBank/DDBJ databases">
        <title>Tapping the CABI collections for fungal endophytes: first genome assemblies for Collariella, Neodidymelliopsis, Ascochyta clinopodiicola, Didymella pomorum, Didymosphaeria variabile, Neocosmospora piperis and Neocucurbitaria cava.</title>
        <authorList>
            <person name="Hill R."/>
        </authorList>
    </citation>
    <scope>NUCLEOTIDE SEQUENCE</scope>
    <source>
        <strain evidence="9">IMI 355082</strain>
    </source>
</reference>
<keyword evidence="3 9" id="KW-0489">Methyltransferase</keyword>
<dbReference type="Proteomes" id="UP001140453">
    <property type="component" value="Unassembled WGS sequence"/>
</dbReference>
<evidence type="ECO:0000256" key="4">
    <source>
        <dbReference type="ARBA" id="ARBA00022679"/>
    </source>
</evidence>
<dbReference type="OrthoDB" id="20105at2759"/>
<accession>A0A9W8Z1N1</accession>
<dbReference type="PANTHER" id="PTHR10920">
    <property type="entry name" value="RIBOSOMAL RNA METHYLTRANSFERASE"/>
    <property type="match status" value="1"/>
</dbReference>
<organism evidence="9 10">
    <name type="scientific">Gnomoniopsis smithogilvyi</name>
    <dbReference type="NCBI Taxonomy" id="1191159"/>
    <lineage>
        <taxon>Eukaryota</taxon>
        <taxon>Fungi</taxon>
        <taxon>Dikarya</taxon>
        <taxon>Ascomycota</taxon>
        <taxon>Pezizomycotina</taxon>
        <taxon>Sordariomycetes</taxon>
        <taxon>Sordariomycetidae</taxon>
        <taxon>Diaporthales</taxon>
        <taxon>Gnomoniaceae</taxon>
        <taxon>Gnomoniopsis</taxon>
    </lineage>
</organism>
<dbReference type="InterPro" id="IPR015507">
    <property type="entry name" value="rRNA-MeTfrase_E"/>
</dbReference>
<comment type="similarity">
    <text evidence="1">Belongs to the class I-like SAM-binding methyltransferase superfamily. RNA methyltransferase RlmE family.</text>
</comment>
<dbReference type="Pfam" id="PF01728">
    <property type="entry name" value="FtsJ"/>
    <property type="match status" value="1"/>
</dbReference>
<dbReference type="InterPro" id="IPR050082">
    <property type="entry name" value="RNA_methyltr_RlmE"/>
</dbReference>
<comment type="caution">
    <text evidence="9">The sequence shown here is derived from an EMBL/GenBank/DDBJ whole genome shotgun (WGS) entry which is preliminary data.</text>
</comment>
<dbReference type="HAMAP" id="MF_01547">
    <property type="entry name" value="RNA_methyltr_E"/>
    <property type="match status" value="1"/>
</dbReference>
<keyword evidence="2" id="KW-0698">rRNA processing</keyword>
<evidence type="ECO:0000256" key="1">
    <source>
        <dbReference type="ARBA" id="ARBA00009258"/>
    </source>
</evidence>
<dbReference type="EMBL" id="JAPEVB010000001">
    <property type="protein sequence ID" value="KAJ4395890.1"/>
    <property type="molecule type" value="Genomic_DNA"/>
</dbReference>
<dbReference type="PANTHER" id="PTHR10920:SF18">
    <property type="entry name" value="RRNA METHYLTRANSFERASE 2, MITOCHONDRIAL"/>
    <property type="match status" value="1"/>
</dbReference>